<feature type="domain" description="PiggyBac transposable element-derived protein" evidence="1">
    <location>
        <begin position="139"/>
        <end position="204"/>
    </location>
</feature>
<keyword evidence="3" id="KW-1185">Reference proteome</keyword>
<dbReference type="Proteomes" id="UP001162156">
    <property type="component" value="Unassembled WGS sequence"/>
</dbReference>
<dbReference type="PANTHER" id="PTHR46599:SF3">
    <property type="entry name" value="PIGGYBAC TRANSPOSABLE ELEMENT-DERIVED PROTEIN 4"/>
    <property type="match status" value="1"/>
</dbReference>
<comment type="caution">
    <text evidence="2">The sequence shown here is derived from an EMBL/GenBank/DDBJ whole genome shotgun (WGS) entry which is preliminary data.</text>
</comment>
<reference evidence="2" key="1">
    <citation type="journal article" date="2023" name="Insect Mol. Biol.">
        <title>Genome sequencing provides insights into the evolution of gene families encoding plant cell wall-degrading enzymes in longhorned beetles.</title>
        <authorList>
            <person name="Shin N.R."/>
            <person name="Okamura Y."/>
            <person name="Kirsch R."/>
            <person name="Pauchet Y."/>
        </authorList>
    </citation>
    <scope>NUCLEOTIDE SEQUENCE</scope>
    <source>
        <strain evidence="2">RBIC_L_NR</strain>
    </source>
</reference>
<evidence type="ECO:0000259" key="1">
    <source>
        <dbReference type="Pfam" id="PF13843"/>
    </source>
</evidence>
<accession>A0AAV8X588</accession>
<name>A0AAV8X588_9CUCU</name>
<dbReference type="AlphaFoldDB" id="A0AAV8X588"/>
<evidence type="ECO:0000313" key="3">
    <source>
        <dbReference type="Proteomes" id="UP001162156"/>
    </source>
</evidence>
<dbReference type="InterPro" id="IPR029526">
    <property type="entry name" value="PGBD"/>
</dbReference>
<dbReference type="EMBL" id="JANEYF010003916">
    <property type="protein sequence ID" value="KAJ8933131.1"/>
    <property type="molecule type" value="Genomic_DNA"/>
</dbReference>
<evidence type="ECO:0000313" key="2">
    <source>
        <dbReference type="EMBL" id="KAJ8933131.1"/>
    </source>
</evidence>
<proteinExistence type="predicted"/>
<protein>
    <recommendedName>
        <fullName evidence="1">PiggyBac transposable element-derived protein domain-containing protein</fullName>
    </recommendedName>
</protein>
<sequence length="435" mass="50208">MCSNAKGRWNIDELEQFTVNEFNQFIDEIPSDVDSYTFDYDCPSDAENEVSEQNFPALSTVSPPHSIILEELNDSENNQDVAENNVEDGWESEDDIILLDLVPNIDDSNNFIWREKYYPVNKVTFHETFGPNVSDFEYPYQYFLQLFPEELIEKLVFETNQYATQNQTRQFSPVTIDELKTFLGINIIMGIKKCPSFKDYWSMQLLNRLQEEKIYSCGTIRKKRKGFARLPEVKERGQSVWKASKSGLVCVKWMDKKPILLISNFHNPQEICNVTRRAKDGSQITVNCPTLVKEYNQLMGGVDKADMLKAIYELDRIEFFFHFLDICVVNAYIIYKERAAQHSTACLTLKDFKLAVGVGLIGAESNNTSRKVRKRKSTESNFISGHMPERTTSRRCANCSTRSDPHRSKWACATCKVSLSLNEDRNCFTLYHSSN</sequence>
<gene>
    <name evidence="2" type="ORF">NQ314_014198</name>
</gene>
<dbReference type="PANTHER" id="PTHR46599">
    <property type="entry name" value="PIGGYBAC TRANSPOSABLE ELEMENT-DERIVED PROTEIN 4"/>
    <property type="match status" value="1"/>
</dbReference>
<organism evidence="2 3">
    <name type="scientific">Rhamnusium bicolor</name>
    <dbReference type="NCBI Taxonomy" id="1586634"/>
    <lineage>
        <taxon>Eukaryota</taxon>
        <taxon>Metazoa</taxon>
        <taxon>Ecdysozoa</taxon>
        <taxon>Arthropoda</taxon>
        <taxon>Hexapoda</taxon>
        <taxon>Insecta</taxon>
        <taxon>Pterygota</taxon>
        <taxon>Neoptera</taxon>
        <taxon>Endopterygota</taxon>
        <taxon>Coleoptera</taxon>
        <taxon>Polyphaga</taxon>
        <taxon>Cucujiformia</taxon>
        <taxon>Chrysomeloidea</taxon>
        <taxon>Cerambycidae</taxon>
        <taxon>Lepturinae</taxon>
        <taxon>Rhagiini</taxon>
        <taxon>Rhamnusium</taxon>
    </lineage>
</organism>
<dbReference type="Pfam" id="PF13843">
    <property type="entry name" value="DDE_Tnp_1_7"/>
    <property type="match status" value="1"/>
</dbReference>